<accession>V7PDE3</accession>
<reference evidence="3 4" key="1">
    <citation type="submission" date="2013-11" db="EMBL/GenBank/DDBJ databases">
        <title>The Genome Sequence of Plasmodium yoelii 17X.</title>
        <authorList>
            <consortium name="The Broad Institute Genomics Platform"/>
            <consortium name="The Broad Institute Genome Sequencing Center for Infectious Disease"/>
            <person name="Neafsey D."/>
            <person name="Adams J."/>
            <person name="Walker B."/>
            <person name="Young S.K."/>
            <person name="Zeng Q."/>
            <person name="Gargeya S."/>
            <person name="Fitzgerald M."/>
            <person name="Haas B."/>
            <person name="Abouelleil A."/>
            <person name="Alvarado L."/>
            <person name="Chapman S.B."/>
            <person name="Gainer-Dewar J."/>
            <person name="Goldberg J."/>
            <person name="Griggs A."/>
            <person name="Gujja S."/>
            <person name="Hansen M."/>
            <person name="Howarth C."/>
            <person name="Imamovic A."/>
            <person name="Ireland A."/>
            <person name="Larimer J."/>
            <person name="McCowan C."/>
            <person name="Murphy C."/>
            <person name="Pearson M."/>
            <person name="Poon T.W."/>
            <person name="Priest M."/>
            <person name="Roberts A."/>
            <person name="Saif S."/>
            <person name="Shea T."/>
            <person name="Sykes S."/>
            <person name="Wortman J."/>
            <person name="Nusbaum C."/>
            <person name="Birren B."/>
        </authorList>
    </citation>
    <scope>NUCLEOTIDE SEQUENCE [LARGE SCALE GENOMIC DNA]</scope>
    <source>
        <strain evidence="3 4">17X</strain>
    </source>
</reference>
<sequence length="925" mass="109180">MISHELDYLKYIIYDTFGQRCSEIIELILLHGNKLSMNEIINLSNYDFSIIRNIILCLLIHNILDFRIIYNKTIECTHNSTTPDHGKINYISIEDEKKKEYNKNTDNILFKNDHEIEREKKLTTNVAIDHETEIHFLSDLENYKYIKGCKCSSCICKIKRVEYYVIIRNIYILIRYSSILYYIHPTCIKSVDTHESEHINNKSSPSNIVTTSTASNNSNTIKNISTSYNMTKCGNYNFFTTNIISDTQSIYDNNDVKKGGSNYNIKYFPDKYRNNIYIEDEEAQKNDLINFIEKVILIRIIKNGRITLDDCLKNINLDEYVEVCKKDISNISKNKLRLIFIQLLKKNIIKKCKQFNEHICDNKNNSDENNIAFNASLNYIDTSFENPDKQIAYTSHKHINNMHNMNNMHNVDTPFISQHNSNYDLSNKSNEYNNNYEQNQNIEKKRNHYTASLGKIQNDILNLSDFHNNNLTTIESNNEYKKTQIQNSPKKKSKTSRNLNNNQTNRNLNKTEWENNFFDQNLKNADQNYYPANNMAETNEITNLITNNKTLEHLYEQPYTMKKEMSQNNIIEYLDNSYTYFQINSEVLTYLYLKQECFNFISYYYNLNDISKWILFFLLNNVQIHYSEDDNKYNDTVSYSTYENIEKYVYSKLKTKKINIDKNIILQNLNILIKYPDQLISVRYNDIITYAADFKNIKLIYQKKITTNMIENMNGLEALRIWNFLIYTPDQKYNDEIISENVLIPLNDIRKKLYNLLYTGYIKCHECNNNNNTKTYIKHSLSFSSNIYYTNNQVNENLFIVAKNIFVRKNFENNEINTLHNKSNICLSGYEQIIDTDFTFNQNNNIPEQTAKSNSENSNNISSNLYEPFATSSNPPDNHPNNNTTNRNVNKKKKKIITLTDREYAVDYLEISLINIDKLIFIFNS</sequence>
<dbReference type="EMBL" id="KI635795">
    <property type="protein sequence ID" value="ETB57449.1"/>
    <property type="molecule type" value="Genomic_DNA"/>
</dbReference>
<feature type="compositionally biased region" description="Low complexity" evidence="2">
    <location>
        <begin position="497"/>
        <end position="508"/>
    </location>
</feature>
<dbReference type="GO" id="GO:0005666">
    <property type="term" value="C:RNA polymerase III complex"/>
    <property type="evidence" value="ECO:0007669"/>
    <property type="project" value="UniProtKB-UniRule"/>
</dbReference>
<dbReference type="OrthoDB" id="272392at2759"/>
<keyword evidence="1" id="KW-0539">Nucleus</keyword>
<evidence type="ECO:0000256" key="2">
    <source>
        <dbReference type="SAM" id="MobiDB-lite"/>
    </source>
</evidence>
<dbReference type="GO" id="GO:0003697">
    <property type="term" value="F:single-stranded DNA binding"/>
    <property type="evidence" value="ECO:0007669"/>
    <property type="project" value="UniProtKB-UniRule"/>
</dbReference>
<feature type="region of interest" description="Disordered" evidence="2">
    <location>
        <begin position="482"/>
        <end position="510"/>
    </location>
</feature>
<keyword evidence="1" id="KW-0804">Transcription</keyword>
<comment type="subunit">
    <text evidence="1">Component of the RNA polymerase III (Pol III) complex consisting of 17 subunits.</text>
</comment>
<name>V7PDE3_PLAYE</name>
<keyword evidence="4" id="KW-1185">Reference proteome</keyword>
<dbReference type="InterPro" id="IPR039748">
    <property type="entry name" value="RPC3"/>
</dbReference>
<dbReference type="Proteomes" id="UP000018538">
    <property type="component" value="Unassembled WGS sequence"/>
</dbReference>
<dbReference type="PANTHER" id="PTHR12949:SF0">
    <property type="entry name" value="DNA-DIRECTED RNA POLYMERASE III SUBUNIT RPC3"/>
    <property type="match status" value="1"/>
</dbReference>
<comment type="similarity">
    <text evidence="1">Belongs to the eukaryotic RPC3/POLR3C RNA polymerase subunit family.</text>
</comment>
<dbReference type="Gene3D" id="1.10.10.10">
    <property type="entry name" value="Winged helix-like DNA-binding domain superfamily/Winged helix DNA-binding domain"/>
    <property type="match status" value="2"/>
</dbReference>
<organism evidence="3 4">
    <name type="scientific">Plasmodium yoelii 17X</name>
    <dbReference type="NCBI Taxonomy" id="1323249"/>
    <lineage>
        <taxon>Eukaryota</taxon>
        <taxon>Sar</taxon>
        <taxon>Alveolata</taxon>
        <taxon>Apicomplexa</taxon>
        <taxon>Aconoidasida</taxon>
        <taxon>Haemosporida</taxon>
        <taxon>Plasmodiidae</taxon>
        <taxon>Plasmodium</taxon>
        <taxon>Plasmodium (Vinckeia)</taxon>
    </lineage>
</organism>
<evidence type="ECO:0000313" key="3">
    <source>
        <dbReference type="EMBL" id="ETB57449.1"/>
    </source>
</evidence>
<dbReference type="InterPro" id="IPR036388">
    <property type="entry name" value="WH-like_DNA-bd_sf"/>
</dbReference>
<evidence type="ECO:0000313" key="4">
    <source>
        <dbReference type="Proteomes" id="UP000018538"/>
    </source>
</evidence>
<evidence type="ECO:0000256" key="1">
    <source>
        <dbReference type="RuleBase" id="RU367076"/>
    </source>
</evidence>
<gene>
    <name evidence="3" type="ORF">YYC_04341</name>
</gene>
<feature type="compositionally biased region" description="Low complexity" evidence="2">
    <location>
        <begin position="874"/>
        <end position="888"/>
    </location>
</feature>
<protein>
    <recommendedName>
        <fullName evidence="1">DNA-directed RNA polymerase III subunit RPC3</fullName>
        <shortName evidence="1">RNA polymerase III subunit C3</shortName>
    </recommendedName>
</protein>
<feature type="compositionally biased region" description="Low complexity" evidence="2">
    <location>
        <begin position="853"/>
        <end position="864"/>
    </location>
</feature>
<proteinExistence type="inferred from homology"/>
<dbReference type="AlphaFoldDB" id="V7PDE3"/>
<dbReference type="PANTHER" id="PTHR12949">
    <property type="entry name" value="RNA POLYMERASE III DNA DIRECTED -RELATED"/>
    <property type="match status" value="1"/>
</dbReference>
<comment type="function">
    <text evidence="1">DNA-dependent RNA polymerase catalyzes the transcription of DNA into RNA using the four ribonucleoside triphosphates as substrates. Specific core component of RNA polymerase III which synthesizes small RNAs, such as 5S rRNA and tRNAs.</text>
</comment>
<keyword evidence="1" id="KW-0240">DNA-directed RNA polymerase</keyword>
<feature type="region of interest" description="Disordered" evidence="2">
    <location>
        <begin position="845"/>
        <end position="889"/>
    </location>
</feature>
<comment type="subcellular location">
    <subcellularLocation>
        <location evidence="1">Nucleus</location>
    </subcellularLocation>
</comment>